<evidence type="ECO:0000313" key="4">
    <source>
        <dbReference type="EMBL" id="QYD72172.1"/>
    </source>
</evidence>
<dbReference type="Pfam" id="PF05025">
    <property type="entry name" value="RbsD_FucU"/>
    <property type="match status" value="1"/>
</dbReference>
<comment type="catalytic activity">
    <reaction evidence="1">
        <text>beta-D-ribopyranose = beta-D-ribofuranose</text>
        <dbReference type="Rhea" id="RHEA:25432"/>
        <dbReference type="ChEBI" id="CHEBI:27476"/>
        <dbReference type="ChEBI" id="CHEBI:47002"/>
        <dbReference type="EC" id="5.4.99.62"/>
    </reaction>
</comment>
<sequence>MLKNVDPLLNADVLYALRAMGHGDELIICDANFPADSVARATVLGKLLRIDGADAPRAVRAVLSVMPLDTFVDDPALRMEVVGEPNTIPAVQREAQAEVNAAEGRELAFRSIERFAFYERARKAYCVIATGEQRGYGCFVFKKGVQLAPDAAKQVPMGGAAKKDQGK</sequence>
<dbReference type="Gene3D" id="3.40.1650.10">
    <property type="entry name" value="RbsD-like domain"/>
    <property type="match status" value="1"/>
</dbReference>
<name>A0ABX8UV41_9BURK</name>
<dbReference type="RefSeq" id="WP_219801600.1">
    <property type="nucleotide sequence ID" value="NZ_CP080096.1"/>
</dbReference>
<organism evidence="4 5">
    <name type="scientific">Paraburkholderia edwinii</name>
    <dbReference type="NCBI Taxonomy" id="2861782"/>
    <lineage>
        <taxon>Bacteria</taxon>
        <taxon>Pseudomonadati</taxon>
        <taxon>Pseudomonadota</taxon>
        <taxon>Betaproteobacteria</taxon>
        <taxon>Burkholderiales</taxon>
        <taxon>Burkholderiaceae</taxon>
        <taxon>Paraburkholderia</taxon>
    </lineage>
</organism>
<proteinExistence type="predicted"/>
<dbReference type="PANTHER" id="PTHR31690:SF4">
    <property type="entry name" value="FUCOSE MUTAROTASE"/>
    <property type="match status" value="1"/>
</dbReference>
<evidence type="ECO:0000256" key="3">
    <source>
        <dbReference type="ARBA" id="ARBA00036324"/>
    </source>
</evidence>
<keyword evidence="5" id="KW-1185">Reference proteome</keyword>
<gene>
    <name evidence="4" type="ORF">KZJ38_35095</name>
</gene>
<evidence type="ECO:0000313" key="5">
    <source>
        <dbReference type="Proteomes" id="UP000826462"/>
    </source>
</evidence>
<dbReference type="PANTHER" id="PTHR31690">
    <property type="entry name" value="FUCOSE MUTAROTASE"/>
    <property type="match status" value="1"/>
</dbReference>
<reference evidence="4 5" key="1">
    <citation type="submission" date="2021-07" db="EMBL/GenBank/DDBJ databases">
        <title>Paraburkholderia edwinii protects Aspergillus sp. from phenazines by acting as a toxin sponge.</title>
        <authorList>
            <person name="Dahlstrom K.M."/>
            <person name="Newman D.K."/>
        </authorList>
    </citation>
    <scope>NUCLEOTIDE SEQUENCE [LARGE SCALE GENOMIC DNA]</scope>
    <source>
        <strain evidence="4 5">Pe01</strain>
    </source>
</reference>
<comment type="catalytic activity">
    <reaction evidence="3">
        <text>alpha-L-fucose = beta-L-fucose</text>
        <dbReference type="Rhea" id="RHEA:25580"/>
        <dbReference type="ChEBI" id="CHEBI:42548"/>
        <dbReference type="ChEBI" id="CHEBI:42589"/>
        <dbReference type="EC" id="5.1.3.29"/>
    </reaction>
</comment>
<dbReference type="InterPro" id="IPR023750">
    <property type="entry name" value="RbsD-like_sf"/>
</dbReference>
<dbReference type="InterPro" id="IPR007721">
    <property type="entry name" value="RbsD_FucU"/>
</dbReference>
<keyword evidence="2" id="KW-0413">Isomerase</keyword>
<evidence type="ECO:0000256" key="2">
    <source>
        <dbReference type="ARBA" id="ARBA00023235"/>
    </source>
</evidence>
<dbReference type="SUPFAM" id="SSF102546">
    <property type="entry name" value="RbsD-like"/>
    <property type="match status" value="1"/>
</dbReference>
<accession>A0ABX8UV41</accession>
<protein>
    <submittedName>
        <fullName evidence="4">RbsD/FucU family protein</fullName>
    </submittedName>
</protein>
<dbReference type="EMBL" id="CP080096">
    <property type="protein sequence ID" value="QYD72172.1"/>
    <property type="molecule type" value="Genomic_DNA"/>
</dbReference>
<evidence type="ECO:0000256" key="1">
    <source>
        <dbReference type="ARBA" id="ARBA00000223"/>
    </source>
</evidence>
<dbReference type="Proteomes" id="UP000826462">
    <property type="component" value="Chromosome 2"/>
</dbReference>
<dbReference type="InterPro" id="IPR050443">
    <property type="entry name" value="RbsD/FucU_mutarotase"/>
</dbReference>